<dbReference type="PANTHER" id="PTHR30329:SF21">
    <property type="entry name" value="LIPOPROTEIN YIAD-RELATED"/>
    <property type="match status" value="1"/>
</dbReference>
<dbReference type="InterPro" id="IPR036737">
    <property type="entry name" value="OmpA-like_sf"/>
</dbReference>
<dbReference type="PRINTS" id="PR01021">
    <property type="entry name" value="OMPADOMAIN"/>
</dbReference>
<keyword evidence="3" id="KW-0472">Membrane</keyword>
<dbReference type="GO" id="GO:0007155">
    <property type="term" value="P:cell adhesion"/>
    <property type="evidence" value="ECO:0007669"/>
    <property type="project" value="InterPro"/>
</dbReference>
<dbReference type="GO" id="GO:0009279">
    <property type="term" value="C:cell outer membrane"/>
    <property type="evidence" value="ECO:0007669"/>
    <property type="project" value="UniProtKB-SubCell"/>
</dbReference>
<dbReference type="Pfam" id="PF00691">
    <property type="entry name" value="OmpA"/>
    <property type="match status" value="1"/>
</dbReference>
<dbReference type="InterPro" id="IPR003367">
    <property type="entry name" value="Thrombospondin_3-like_rpt"/>
</dbReference>
<dbReference type="InterPro" id="IPR006690">
    <property type="entry name" value="OMPA-like_CS"/>
</dbReference>
<protein>
    <submittedName>
        <fullName evidence="6">Outer membrane protein A</fullName>
    </submittedName>
</protein>
<proteinExistence type="predicted"/>
<dbReference type="SUPFAM" id="SSF103647">
    <property type="entry name" value="TSP type-3 repeat"/>
    <property type="match status" value="1"/>
</dbReference>
<dbReference type="Pfam" id="PF02412">
    <property type="entry name" value="TSP_3"/>
    <property type="match status" value="3"/>
</dbReference>
<evidence type="ECO:0000259" key="5">
    <source>
        <dbReference type="PROSITE" id="PS51123"/>
    </source>
</evidence>
<dbReference type="PANTHER" id="PTHR30329">
    <property type="entry name" value="STATOR ELEMENT OF FLAGELLAR MOTOR COMPLEX"/>
    <property type="match status" value="1"/>
</dbReference>
<name>A0A1W1CI25_9ZZZZ</name>
<dbReference type="InterPro" id="IPR006665">
    <property type="entry name" value="OmpA-like"/>
</dbReference>
<dbReference type="EMBL" id="FPHF01000086">
    <property type="protein sequence ID" value="SFV65347.1"/>
    <property type="molecule type" value="Genomic_DNA"/>
</dbReference>
<sequence length="391" mass="43954">MINKILVPLLLVSVLNAATYDENYRVTDLSKTIETNFNVFMDGNFERIIRYDMINMNGEDDDNSSAEVIDAASKEVKKFQDEGKGVKVTIIGHTNRPTDDINEKTIDSDTYAKKIQNWFRYSLDTNNSQDRSENYVKEIQDAIVNAGVDRNITYVELRAGRDQGFTEATVEGRDLSNRVMVTLYVHDRPDIDSDRDGVFDRIDKCPNSPRGYVVDEKGCSIDSDGDGVLDYKDKCPKTPKGVEVTSEGCSIDSDKDGVYDYLDVCPQTPLGLKVEKNGCPLKSTLHLNFKISSDKILEESYPEIQRFSKFLKENPIYKAEIIGHTDSIGKAVINMDLSERRANSVKAALIAEGIDASRITALGRGELDPIETNRTKEGRLLNRRTEVQLSY</sequence>
<dbReference type="InterPro" id="IPR028974">
    <property type="entry name" value="TSP_type-3_rpt"/>
</dbReference>
<organism evidence="6">
    <name type="scientific">hydrothermal vent metagenome</name>
    <dbReference type="NCBI Taxonomy" id="652676"/>
    <lineage>
        <taxon>unclassified sequences</taxon>
        <taxon>metagenomes</taxon>
        <taxon>ecological metagenomes</taxon>
    </lineage>
</organism>
<dbReference type="PROSITE" id="PS01068">
    <property type="entry name" value="OMPA_1"/>
    <property type="match status" value="1"/>
</dbReference>
<dbReference type="Gene3D" id="3.30.1330.60">
    <property type="entry name" value="OmpA-like domain"/>
    <property type="match status" value="1"/>
</dbReference>
<dbReference type="GO" id="GO:0005509">
    <property type="term" value="F:calcium ion binding"/>
    <property type="evidence" value="ECO:0007669"/>
    <property type="project" value="InterPro"/>
</dbReference>
<evidence type="ECO:0000313" key="6">
    <source>
        <dbReference type="EMBL" id="SFV65347.1"/>
    </source>
</evidence>
<dbReference type="PROSITE" id="PS51123">
    <property type="entry name" value="OMPA_2"/>
    <property type="match status" value="1"/>
</dbReference>
<gene>
    <name evidence="6" type="ORF">MNB_SM-4-857</name>
</gene>
<dbReference type="InterPro" id="IPR006664">
    <property type="entry name" value="OMP_bac"/>
</dbReference>
<keyword evidence="4" id="KW-0998">Cell outer membrane</keyword>
<evidence type="ECO:0000256" key="1">
    <source>
        <dbReference type="ARBA" id="ARBA00004442"/>
    </source>
</evidence>
<evidence type="ECO:0000256" key="3">
    <source>
        <dbReference type="ARBA" id="ARBA00023136"/>
    </source>
</evidence>
<dbReference type="InterPro" id="IPR050330">
    <property type="entry name" value="Bact_OuterMem_StrucFunc"/>
</dbReference>
<accession>A0A1W1CI25</accession>
<dbReference type="CDD" id="cd07185">
    <property type="entry name" value="OmpA_C-like"/>
    <property type="match status" value="1"/>
</dbReference>
<evidence type="ECO:0000256" key="4">
    <source>
        <dbReference type="ARBA" id="ARBA00023237"/>
    </source>
</evidence>
<keyword evidence="2" id="KW-0732">Signal</keyword>
<reference evidence="6" key="1">
    <citation type="submission" date="2016-10" db="EMBL/GenBank/DDBJ databases">
        <authorList>
            <person name="de Groot N.N."/>
        </authorList>
    </citation>
    <scope>NUCLEOTIDE SEQUENCE</scope>
</reference>
<feature type="domain" description="OmpA-like" evidence="5">
    <location>
        <begin position="283"/>
        <end position="391"/>
    </location>
</feature>
<dbReference type="AlphaFoldDB" id="A0A1W1CI25"/>
<comment type="subcellular location">
    <subcellularLocation>
        <location evidence="1">Cell outer membrane</location>
    </subcellularLocation>
</comment>
<evidence type="ECO:0000256" key="2">
    <source>
        <dbReference type="ARBA" id="ARBA00022729"/>
    </source>
</evidence>
<dbReference type="Gene3D" id="4.10.1080.10">
    <property type="entry name" value="TSP type-3 repeat"/>
    <property type="match status" value="1"/>
</dbReference>
<dbReference type="SUPFAM" id="SSF103088">
    <property type="entry name" value="OmpA-like"/>
    <property type="match status" value="1"/>
</dbReference>